<dbReference type="RefSeq" id="WP_066778325.1">
    <property type="nucleotide sequence ID" value="NZ_CBCSFE010000005.1"/>
</dbReference>
<evidence type="ECO:0000313" key="4">
    <source>
        <dbReference type="Proteomes" id="UP000286095"/>
    </source>
</evidence>
<dbReference type="Proteomes" id="UP000286095">
    <property type="component" value="Unassembled WGS sequence"/>
</dbReference>
<dbReference type="Proteomes" id="UP000093205">
    <property type="component" value="Chromosome"/>
</dbReference>
<proteinExistence type="predicted"/>
<dbReference type="KEGG" id="chw:A2J15_002475"/>
<dbReference type="OrthoDB" id="5800592at2"/>
<evidence type="ECO:0000313" key="3">
    <source>
        <dbReference type="Proteomes" id="UP000093205"/>
    </source>
</evidence>
<dbReference type="STRING" id="1813019.A2J15_02835"/>
<evidence type="ECO:0000313" key="1">
    <source>
        <dbReference type="EMBL" id="AXP08592.1"/>
    </source>
</evidence>
<evidence type="ECO:0000313" key="2">
    <source>
        <dbReference type="EMBL" id="RQD88510.1"/>
    </source>
</evidence>
<reference evidence="3 4" key="1">
    <citation type="submission" date="2018-08" db="EMBL/GenBank/DDBJ databases">
        <title>Survival mechanisms of Campylobacter hepaticus identified by genomic analysis and comparative transcriptomic analysis of in vivo and in vitro derived bacteria.</title>
        <authorList>
            <person name="Van T.T.H."/>
            <person name="Moore R.J."/>
        </authorList>
    </citation>
    <scope>NUCLEOTIDE SEQUENCE [LARGE SCALE GENOMIC DNA]</scope>
    <source>
        <strain evidence="2 4">54L</strain>
        <strain evidence="1 3">HV10</strain>
    </source>
</reference>
<dbReference type="EMBL" id="QURW01000002">
    <property type="protein sequence ID" value="RQD88510.1"/>
    <property type="molecule type" value="Genomic_DNA"/>
</dbReference>
<sequence>MKIYHLSHTDLDGYACQFVVNFYFKNVQFYNSNYGKEINENFNSILNDIEKDNNLNQAIILITDLNLNLNQCEEFDKICKEKNIKIFLLDHHQSGEECAQKYPWYLLDSKRCATKIVYDFFSKICLPNLELSKLVDVVNAVDIWLSKDENFELGKVFLGLIANAKEINRIMFKDIQVAYMFFLLEKARSFIGKNKANILLDNAIHNIKKDFFMKNHDDTLANLISYFVVEKLGELKEKFTIEYQGHKGILTSNIGNTSIIGNDFLVKNPDYDFFVDISSKKTLSFRANGNIDVSLMAKNLVGGGGHKNASGGLFVSFKDGPYHHIKAQIMDLIKNKELKKGSNV</sequence>
<dbReference type="EMBL" id="CP031611">
    <property type="protein sequence ID" value="AXP08592.1"/>
    <property type="molecule type" value="Genomic_DNA"/>
</dbReference>
<protein>
    <submittedName>
        <fullName evidence="2">3'-to-5' oligoribonuclease B</fullName>
    </submittedName>
</protein>
<dbReference type="InterPro" id="IPR052968">
    <property type="entry name" value="Nucleotide_metab_enz"/>
</dbReference>
<dbReference type="AlphaFoldDB" id="A0A424Z2R6"/>
<gene>
    <name evidence="1" type="ORF">A2J15_002475</name>
    <name evidence="2" type="ORF">DZD40_01190</name>
</gene>
<organism evidence="2 4">
    <name type="scientific">Campylobacter hepaticus</name>
    <dbReference type="NCBI Taxonomy" id="1813019"/>
    <lineage>
        <taxon>Bacteria</taxon>
        <taxon>Pseudomonadati</taxon>
        <taxon>Campylobacterota</taxon>
        <taxon>Epsilonproteobacteria</taxon>
        <taxon>Campylobacterales</taxon>
        <taxon>Campylobacteraceae</taxon>
        <taxon>Campylobacter</taxon>
    </lineage>
</organism>
<dbReference type="Gene3D" id="3.90.1640.10">
    <property type="entry name" value="inorganic pyrophosphatase (n-terminal core)"/>
    <property type="match status" value="1"/>
</dbReference>
<dbReference type="Gene3D" id="3.10.310.30">
    <property type="match status" value="1"/>
</dbReference>
<name>A0A424Z2R6_9BACT</name>
<dbReference type="PANTHER" id="PTHR42146:SF1">
    <property type="entry name" value="OLIGORIBONUCLEASE NRNB"/>
    <property type="match status" value="1"/>
</dbReference>
<keyword evidence="3" id="KW-1185">Reference proteome</keyword>
<dbReference type="SUPFAM" id="SSF64182">
    <property type="entry name" value="DHH phosphoesterases"/>
    <property type="match status" value="1"/>
</dbReference>
<dbReference type="InterPro" id="IPR038763">
    <property type="entry name" value="DHH_sf"/>
</dbReference>
<accession>A0A424Z2R6</accession>
<dbReference type="GeneID" id="44004374"/>
<dbReference type="PANTHER" id="PTHR42146">
    <property type="entry name" value="3',5'-CYCLIC-NUCLEOTIDE PHOSPHODIESTERASE"/>
    <property type="match status" value="1"/>
</dbReference>